<comment type="caution">
    <text evidence="1">The sequence shown here is derived from an EMBL/GenBank/DDBJ whole genome shotgun (WGS) entry which is preliminary data.</text>
</comment>
<organism evidence="1 2">
    <name type="scientific">Candidatus Kaiserbacteria bacterium GW2011_GWA2_49_19</name>
    <dbReference type="NCBI Taxonomy" id="1618669"/>
    <lineage>
        <taxon>Bacteria</taxon>
        <taxon>Candidatus Kaiseribacteriota</taxon>
    </lineage>
</organism>
<reference evidence="1" key="1">
    <citation type="journal article" date="2015" name="Nature">
        <title>rRNA introns, odd ribosomes, and small enigmatic genomes across a large radiation of phyla.</title>
        <authorList>
            <person name="Brown C.T."/>
            <person name="Hug L.A."/>
            <person name="Thomas B.C."/>
            <person name="Sharon I."/>
            <person name="Castelle C.J."/>
            <person name="Singh A."/>
            <person name="Wilkins M.J."/>
            <person name="Williams K.H."/>
            <person name="Banfield J.F."/>
        </authorList>
    </citation>
    <scope>NUCLEOTIDE SEQUENCE [LARGE SCALE GENOMIC DNA]</scope>
</reference>
<dbReference type="AlphaFoldDB" id="A0A0G1VNY9"/>
<accession>A0A0G1VNY9</accession>
<dbReference type="EMBL" id="LCPZ01000017">
    <property type="protein sequence ID" value="KKW08163.1"/>
    <property type="molecule type" value="Genomic_DNA"/>
</dbReference>
<proteinExistence type="predicted"/>
<evidence type="ECO:0000313" key="1">
    <source>
        <dbReference type="EMBL" id="KKW08163.1"/>
    </source>
</evidence>
<protein>
    <submittedName>
        <fullName evidence="1">DoxX protein</fullName>
    </submittedName>
</protein>
<gene>
    <name evidence="1" type="ORF">UY44_C0017G0021</name>
</gene>
<dbReference type="Proteomes" id="UP000033965">
    <property type="component" value="Unassembled WGS sequence"/>
</dbReference>
<sequence length="141" mass="15892">MAQYFTEESSIPHFLYSSSKSAFLWLIVRVYLGYEWFTAGWEKIHNPAWVGDSAGVALTGFIKGALAKTAEFCKPNNRRCAHPWAVCGLVRLLWFIYESQFSARGHRFCKSDMDNIGSISRSRVASCGILGTRPVRSADNF</sequence>
<name>A0A0G1VNY9_9BACT</name>
<evidence type="ECO:0000313" key="2">
    <source>
        <dbReference type="Proteomes" id="UP000033965"/>
    </source>
</evidence>